<gene>
    <name evidence="1" type="primary">LOC107798903</name>
</gene>
<sequence length="187" mass="22469">MPIHLLSSVNPPIYVINKLHKIFSMFYWSNSGNGRVRHWALWNNLCLPKSEGAIGFRSLHDVSKALFSKLWWNYRTKDSLWSTFMRNKYCKKINEVLVPWRQVSHVWRKMLKMRDEVEHQVWWKLKNGNSYFWCDNWTGLGALYHTSGPDHWCDDSMKYVDEVVENRAWNEMLLRELLPDELADHIL</sequence>
<reference evidence="1" key="1">
    <citation type="submission" date="2025-08" db="UniProtKB">
        <authorList>
            <consortium name="RefSeq"/>
        </authorList>
    </citation>
    <scope>IDENTIFICATION</scope>
</reference>
<proteinExistence type="predicted"/>
<dbReference type="PANTHER" id="PTHR33116:SF67">
    <property type="entry name" value="REVERSE TRANSCRIPTASE"/>
    <property type="match status" value="1"/>
</dbReference>
<evidence type="ECO:0000313" key="1">
    <source>
        <dbReference type="RefSeq" id="XP_016477417.1"/>
    </source>
</evidence>
<organism evidence="1">
    <name type="scientific">Nicotiana tabacum</name>
    <name type="common">Common tobacco</name>
    <dbReference type="NCBI Taxonomy" id="4097"/>
    <lineage>
        <taxon>Eukaryota</taxon>
        <taxon>Viridiplantae</taxon>
        <taxon>Streptophyta</taxon>
        <taxon>Embryophyta</taxon>
        <taxon>Tracheophyta</taxon>
        <taxon>Spermatophyta</taxon>
        <taxon>Magnoliopsida</taxon>
        <taxon>eudicotyledons</taxon>
        <taxon>Gunneridae</taxon>
        <taxon>Pentapetalae</taxon>
        <taxon>asterids</taxon>
        <taxon>lamiids</taxon>
        <taxon>Solanales</taxon>
        <taxon>Solanaceae</taxon>
        <taxon>Nicotianoideae</taxon>
        <taxon>Nicotianeae</taxon>
        <taxon>Nicotiana</taxon>
    </lineage>
</organism>
<dbReference type="PANTHER" id="PTHR33116">
    <property type="entry name" value="REVERSE TRANSCRIPTASE ZINC-BINDING DOMAIN-CONTAINING PROTEIN-RELATED-RELATED"/>
    <property type="match status" value="1"/>
</dbReference>
<dbReference type="OrthoDB" id="1243493at2759"/>
<accession>A0A1S4AL21</accession>
<protein>
    <submittedName>
        <fullName evidence="1">Uncharacterized mitochondrial protein AtMg00310-like</fullName>
    </submittedName>
</protein>
<dbReference type="KEGG" id="nta:107798903"/>
<name>A0A1S4AL21_TOBAC</name>
<dbReference type="PaxDb" id="4097-A0A1S4AL21"/>
<dbReference type="OMA" id="FRSRFFW"/>
<dbReference type="AlphaFoldDB" id="A0A1S4AL21"/>
<dbReference type="RefSeq" id="XP_016477417.1">
    <property type="nucleotide sequence ID" value="XM_016621931.1"/>
</dbReference>